<proteinExistence type="predicted"/>
<gene>
    <name evidence="1" type="ORF">rsdtw13_23070</name>
</gene>
<accession>A0ACB5RCQ3</accession>
<dbReference type="Proteomes" id="UP001058074">
    <property type="component" value="Unassembled WGS sequence"/>
</dbReference>
<name>A0ACB5RCQ3_9CLOT</name>
<sequence>MIRIKIDKNKAGEPVFKINIKEEQQKKYVFLKRALMEGKEIKGRYNYELCMKYFLPIFNNLDKSDVKIDAKSIDSYLEFSDYIDEKFYYSLIATPKFMRMWREENCPNIYKVCIDIDNLSVDKSIAFKQIKINSEL</sequence>
<protein>
    <submittedName>
        <fullName evidence="1">Uncharacterized protein</fullName>
    </submittedName>
</protein>
<evidence type="ECO:0000313" key="1">
    <source>
        <dbReference type="EMBL" id="GKX67049.1"/>
    </source>
</evidence>
<comment type="caution">
    <text evidence="1">The sequence shown here is derived from an EMBL/GenBank/DDBJ whole genome shotgun (WGS) entry which is preliminary data.</text>
</comment>
<reference evidence="1" key="1">
    <citation type="journal article" date="2025" name="Int. J. Syst. Evol. Microbiol.">
        <title>Inconstantimicrobium mannanitabidum sp. nov., a novel member of the family Clostridiaceae isolated from anoxic soil under the treatment of reductive soil disinfestation.</title>
        <authorList>
            <person name="Ueki A."/>
            <person name="Tonouchi A."/>
            <person name="Honma S."/>
            <person name="Kaku N."/>
            <person name="Ueki K."/>
        </authorList>
    </citation>
    <scope>NUCLEOTIDE SEQUENCE</scope>
    <source>
        <strain evidence="1">TW13</strain>
    </source>
</reference>
<evidence type="ECO:0000313" key="2">
    <source>
        <dbReference type="Proteomes" id="UP001058074"/>
    </source>
</evidence>
<dbReference type="EMBL" id="BROD01000001">
    <property type="protein sequence ID" value="GKX67049.1"/>
    <property type="molecule type" value="Genomic_DNA"/>
</dbReference>
<keyword evidence="2" id="KW-1185">Reference proteome</keyword>
<organism evidence="1 2">
    <name type="scientific">Inconstantimicrobium mannanitabidum</name>
    <dbReference type="NCBI Taxonomy" id="1604901"/>
    <lineage>
        <taxon>Bacteria</taxon>
        <taxon>Bacillati</taxon>
        <taxon>Bacillota</taxon>
        <taxon>Clostridia</taxon>
        <taxon>Eubacteriales</taxon>
        <taxon>Clostridiaceae</taxon>
        <taxon>Inconstantimicrobium</taxon>
    </lineage>
</organism>